<dbReference type="GO" id="GO:0005680">
    <property type="term" value="C:anaphase-promoting complex"/>
    <property type="evidence" value="ECO:0007669"/>
    <property type="project" value="TreeGrafter"/>
</dbReference>
<dbReference type="PANTHER" id="PTHR12558">
    <property type="entry name" value="CELL DIVISION CYCLE 16,23,27"/>
    <property type="match status" value="1"/>
</dbReference>
<accession>A0A328D3T9</accession>
<comment type="caution">
    <text evidence="2">The sequence shown here is derived from an EMBL/GenBank/DDBJ whole genome shotgun (WGS) entry which is preliminary data.</text>
</comment>
<keyword evidence="1" id="KW-0802">TPR repeat</keyword>
<dbReference type="GO" id="GO:0051301">
    <property type="term" value="P:cell division"/>
    <property type="evidence" value="ECO:0007669"/>
    <property type="project" value="TreeGrafter"/>
</dbReference>
<dbReference type="Gene3D" id="1.25.40.10">
    <property type="entry name" value="Tetratricopeptide repeat domain"/>
    <property type="match status" value="1"/>
</dbReference>
<dbReference type="InterPro" id="IPR019734">
    <property type="entry name" value="TPR_rpt"/>
</dbReference>
<sequence length="221" mass="25893">MCFIFVRSRCFCNTTILIYGLPIAMAECYKTEKLNMLEEAIKSYKRAANLNDSKAIALDQLAKLYFQLGRSEEAAFYYKNHLERMESEEREGSNIVEAILFLVRYYKDQRRFEEAKVHCLRLLDYKGPERELAKTLLRGIRDGILEGKTVVCLHLHLYFRLYINWKIIVSPNIRRLNSAISHGYSPFSVQILFSVNSAQYLASLSLFRCVWLYCFIRIIGI</sequence>
<evidence type="ECO:0000313" key="3">
    <source>
        <dbReference type="Proteomes" id="UP000249390"/>
    </source>
</evidence>
<dbReference type="GO" id="GO:0045842">
    <property type="term" value="P:positive regulation of mitotic metaphase/anaphase transition"/>
    <property type="evidence" value="ECO:0007669"/>
    <property type="project" value="TreeGrafter"/>
</dbReference>
<dbReference type="Proteomes" id="UP000249390">
    <property type="component" value="Unassembled WGS sequence"/>
</dbReference>
<dbReference type="EMBL" id="NQVE01000203">
    <property type="protein sequence ID" value="RAL39029.1"/>
    <property type="molecule type" value="Genomic_DNA"/>
</dbReference>
<gene>
    <name evidence="2" type="ORF">DM860_011515</name>
</gene>
<proteinExistence type="predicted"/>
<keyword evidence="3" id="KW-1185">Reference proteome</keyword>
<dbReference type="SUPFAM" id="SSF48452">
    <property type="entry name" value="TPR-like"/>
    <property type="match status" value="1"/>
</dbReference>
<evidence type="ECO:0000256" key="1">
    <source>
        <dbReference type="ARBA" id="ARBA00022803"/>
    </source>
</evidence>
<dbReference type="GO" id="GO:0031145">
    <property type="term" value="P:anaphase-promoting complex-dependent catabolic process"/>
    <property type="evidence" value="ECO:0007669"/>
    <property type="project" value="TreeGrafter"/>
</dbReference>
<dbReference type="PANTHER" id="PTHR12558:SF10">
    <property type="entry name" value="CELL DIVISION CYCLE PROTEIN 23 HOMOLOG"/>
    <property type="match status" value="1"/>
</dbReference>
<dbReference type="Pfam" id="PF13181">
    <property type="entry name" value="TPR_8"/>
    <property type="match status" value="1"/>
</dbReference>
<protein>
    <submittedName>
        <fullName evidence="2">Uncharacterized protein</fullName>
    </submittedName>
</protein>
<evidence type="ECO:0000313" key="2">
    <source>
        <dbReference type="EMBL" id="RAL39029.1"/>
    </source>
</evidence>
<reference evidence="2 3" key="1">
    <citation type="submission" date="2018-06" db="EMBL/GenBank/DDBJ databases">
        <title>The Genome of Cuscuta australis (Dodder) Provides Insight into the Evolution of Plant Parasitism.</title>
        <authorList>
            <person name="Liu H."/>
        </authorList>
    </citation>
    <scope>NUCLEOTIDE SEQUENCE [LARGE SCALE GENOMIC DNA]</scope>
    <source>
        <strain evidence="3">cv. Yunnan</strain>
        <tissue evidence="2">Vines</tissue>
    </source>
</reference>
<organism evidence="2 3">
    <name type="scientific">Cuscuta australis</name>
    <dbReference type="NCBI Taxonomy" id="267555"/>
    <lineage>
        <taxon>Eukaryota</taxon>
        <taxon>Viridiplantae</taxon>
        <taxon>Streptophyta</taxon>
        <taxon>Embryophyta</taxon>
        <taxon>Tracheophyta</taxon>
        <taxon>Spermatophyta</taxon>
        <taxon>Magnoliopsida</taxon>
        <taxon>eudicotyledons</taxon>
        <taxon>Gunneridae</taxon>
        <taxon>Pentapetalae</taxon>
        <taxon>asterids</taxon>
        <taxon>lamiids</taxon>
        <taxon>Solanales</taxon>
        <taxon>Convolvulaceae</taxon>
        <taxon>Cuscuteae</taxon>
        <taxon>Cuscuta</taxon>
        <taxon>Cuscuta subgen. Grammica</taxon>
        <taxon>Cuscuta sect. Cleistogrammica</taxon>
    </lineage>
</organism>
<dbReference type="AlphaFoldDB" id="A0A328D3T9"/>
<name>A0A328D3T9_9ASTE</name>
<dbReference type="InterPro" id="IPR011990">
    <property type="entry name" value="TPR-like_helical_dom_sf"/>
</dbReference>
<dbReference type="GO" id="GO:0016567">
    <property type="term" value="P:protein ubiquitination"/>
    <property type="evidence" value="ECO:0007669"/>
    <property type="project" value="TreeGrafter"/>
</dbReference>